<keyword evidence="5" id="KW-0804">Transcription</keyword>
<evidence type="ECO:0000256" key="1">
    <source>
        <dbReference type="ARBA" id="ARBA00022741"/>
    </source>
</evidence>
<dbReference type="Gene3D" id="1.10.10.60">
    <property type="entry name" value="Homeodomain-like"/>
    <property type="match status" value="1"/>
</dbReference>
<evidence type="ECO:0000313" key="9">
    <source>
        <dbReference type="Proteomes" id="UP000518300"/>
    </source>
</evidence>
<dbReference type="SUPFAM" id="SSF46689">
    <property type="entry name" value="Homeodomain-like"/>
    <property type="match status" value="1"/>
</dbReference>
<evidence type="ECO:0000256" key="3">
    <source>
        <dbReference type="ARBA" id="ARBA00023015"/>
    </source>
</evidence>
<dbReference type="Pfam" id="PF25601">
    <property type="entry name" value="AAA_lid_14"/>
    <property type="match status" value="1"/>
</dbReference>
<dbReference type="EMBL" id="JABBJJ010000333">
    <property type="protein sequence ID" value="NMO21560.1"/>
    <property type="molecule type" value="Genomic_DNA"/>
</dbReference>
<dbReference type="Pfam" id="PF02954">
    <property type="entry name" value="HTH_8"/>
    <property type="match status" value="1"/>
</dbReference>
<dbReference type="InterPro" id="IPR058031">
    <property type="entry name" value="AAA_lid_NorR"/>
</dbReference>
<comment type="caution">
    <text evidence="8">The sequence shown here is derived from an EMBL/GenBank/DDBJ whole genome shotgun (WGS) entry which is preliminary data.</text>
</comment>
<dbReference type="AlphaFoldDB" id="A0A848LVB9"/>
<accession>A0A848LVB9</accession>
<evidence type="ECO:0000256" key="2">
    <source>
        <dbReference type="ARBA" id="ARBA00022840"/>
    </source>
</evidence>
<dbReference type="GO" id="GO:0005524">
    <property type="term" value="F:ATP binding"/>
    <property type="evidence" value="ECO:0007669"/>
    <property type="project" value="UniProtKB-KW"/>
</dbReference>
<dbReference type="SUPFAM" id="SSF55781">
    <property type="entry name" value="GAF domain-like"/>
    <property type="match status" value="1"/>
</dbReference>
<dbReference type="InterPro" id="IPR002197">
    <property type="entry name" value="HTH_Fis"/>
</dbReference>
<keyword evidence="4" id="KW-0238">DNA-binding</keyword>
<evidence type="ECO:0000256" key="6">
    <source>
        <dbReference type="SAM" id="MobiDB-lite"/>
    </source>
</evidence>
<keyword evidence="1" id="KW-0547">Nucleotide-binding</keyword>
<evidence type="ECO:0000256" key="4">
    <source>
        <dbReference type="ARBA" id="ARBA00023125"/>
    </source>
</evidence>
<dbReference type="InterPro" id="IPR025943">
    <property type="entry name" value="Sigma_54_int_dom_ATP-bd_2"/>
</dbReference>
<dbReference type="PRINTS" id="PR01590">
    <property type="entry name" value="HTHFIS"/>
</dbReference>
<dbReference type="PROSITE" id="PS50045">
    <property type="entry name" value="SIGMA54_INTERACT_4"/>
    <property type="match status" value="1"/>
</dbReference>
<dbReference type="InterPro" id="IPR003593">
    <property type="entry name" value="AAA+_ATPase"/>
</dbReference>
<feature type="region of interest" description="Disordered" evidence="6">
    <location>
        <begin position="652"/>
        <end position="671"/>
    </location>
</feature>
<gene>
    <name evidence="8" type="ORF">HG543_42950</name>
</gene>
<dbReference type="InterPro" id="IPR027417">
    <property type="entry name" value="P-loop_NTPase"/>
</dbReference>
<reference evidence="8 9" key="1">
    <citation type="submission" date="2020-04" db="EMBL/GenBank/DDBJ databases">
        <title>Draft genome of Pyxidicoccus fallax type strain.</title>
        <authorList>
            <person name="Whitworth D.E."/>
        </authorList>
    </citation>
    <scope>NUCLEOTIDE SEQUENCE [LARGE SCALE GENOMIC DNA]</scope>
    <source>
        <strain evidence="8 9">DSM 14698</strain>
    </source>
</reference>
<dbReference type="Proteomes" id="UP000518300">
    <property type="component" value="Unassembled WGS sequence"/>
</dbReference>
<dbReference type="PANTHER" id="PTHR32071">
    <property type="entry name" value="TRANSCRIPTIONAL REGULATORY PROTEIN"/>
    <property type="match status" value="1"/>
</dbReference>
<dbReference type="SUPFAM" id="SSF52540">
    <property type="entry name" value="P-loop containing nucleoside triphosphate hydrolases"/>
    <property type="match status" value="1"/>
</dbReference>
<keyword evidence="3" id="KW-0805">Transcription regulation</keyword>
<sequence>MGTLTLSASPLLWEQFLVGALDGEAALRPDLHPILTRWQRSRRLGAPSTGLPHEGPSVTHRALLERRARLEPVWHEVQGMMEVLASAPLPSGRVALLADRDGVILATRSSGGDFRSRADDVRLIEGACWDETSRGTNAIGTALAESSAVAVVGPAHYAQRHHGLVCYAAPVHDPFGELVGVLDVTGPAGGADPMVLVAVASMAYAAEARLREVAWARVASAARGGVEARLAREDAPVLLVEAPGRVRQANGAARALLGEEGAPGLAGVLGLSWRELKEAALRGETLEARAARGGTEWRVHAEAVGEGGGSAALAVLVRLEPLVARARSVTDAPAHFVEPAMQSSSAAHPHPRAMEPMMQGPVPRSSEPHLRATEPTAHGTSAVHTRSGPHASDSEPTMQGPWAALKGSDPHLRATLREAIRFAPTGLPVLLLSETGTGKELLSRALHAASNVATGPFIAVNCGALSPALLESELFGHAPGAFTGARAGGAEGKLAAADGGTLFLDELAEMPPALQVLLLRVLEDGSYSRVGESRVRHARFRLIGATCRDLDAAVRAGTFRSDLYYRLQGAILRLPPLRERSDLAELAQELLSELAETAGQPRPTLSSVALARLAAHRWPGNVRELKTVLRLALVRAAGAPVLDVDALPPDLGSGPVPAAPPPPPSMQEETAPRALRELEAHAIQEALARSGGNVAQAARRLGIARSTLYRMVERFGIVLPPRS</sequence>
<dbReference type="InterPro" id="IPR025944">
    <property type="entry name" value="Sigma_54_int_dom_CS"/>
</dbReference>
<evidence type="ECO:0000259" key="7">
    <source>
        <dbReference type="PROSITE" id="PS50045"/>
    </source>
</evidence>
<evidence type="ECO:0000256" key="5">
    <source>
        <dbReference type="ARBA" id="ARBA00023163"/>
    </source>
</evidence>
<keyword evidence="2" id="KW-0067">ATP-binding</keyword>
<keyword evidence="9" id="KW-1185">Reference proteome</keyword>
<feature type="domain" description="Sigma-54 factor interaction" evidence="7">
    <location>
        <begin position="405"/>
        <end position="634"/>
    </location>
</feature>
<proteinExistence type="predicted"/>
<dbReference type="Gene3D" id="3.30.450.40">
    <property type="match status" value="1"/>
</dbReference>
<dbReference type="PROSITE" id="PS00676">
    <property type="entry name" value="SIGMA54_INTERACT_2"/>
    <property type="match status" value="1"/>
</dbReference>
<dbReference type="SMART" id="SM00382">
    <property type="entry name" value="AAA"/>
    <property type="match status" value="1"/>
</dbReference>
<dbReference type="InterPro" id="IPR029016">
    <property type="entry name" value="GAF-like_dom_sf"/>
</dbReference>
<dbReference type="FunFam" id="3.40.50.300:FF:000006">
    <property type="entry name" value="DNA-binding transcriptional regulator NtrC"/>
    <property type="match status" value="1"/>
</dbReference>
<dbReference type="GO" id="GO:0006355">
    <property type="term" value="P:regulation of DNA-templated transcription"/>
    <property type="evidence" value="ECO:0007669"/>
    <property type="project" value="InterPro"/>
</dbReference>
<dbReference type="RefSeq" id="WP_169350744.1">
    <property type="nucleotide sequence ID" value="NZ_JABBJJ010000333.1"/>
</dbReference>
<protein>
    <submittedName>
        <fullName evidence="8">Sigma-54-dependent Fis family transcriptional regulator</fullName>
    </submittedName>
</protein>
<dbReference type="Pfam" id="PF00158">
    <property type="entry name" value="Sigma54_activat"/>
    <property type="match status" value="1"/>
</dbReference>
<feature type="region of interest" description="Disordered" evidence="6">
    <location>
        <begin position="339"/>
        <end position="402"/>
    </location>
</feature>
<dbReference type="PANTHER" id="PTHR32071:SF77">
    <property type="entry name" value="TRANSCRIPTIONAL REGULATORY PROTEIN"/>
    <property type="match status" value="1"/>
</dbReference>
<dbReference type="Gene3D" id="3.40.50.300">
    <property type="entry name" value="P-loop containing nucleotide triphosphate hydrolases"/>
    <property type="match status" value="1"/>
</dbReference>
<evidence type="ECO:0000313" key="8">
    <source>
        <dbReference type="EMBL" id="NMO21560.1"/>
    </source>
</evidence>
<name>A0A848LVB9_9BACT</name>
<dbReference type="InterPro" id="IPR002078">
    <property type="entry name" value="Sigma_54_int"/>
</dbReference>
<dbReference type="InterPro" id="IPR009057">
    <property type="entry name" value="Homeodomain-like_sf"/>
</dbReference>
<organism evidence="8 9">
    <name type="scientific">Pyxidicoccus fallax</name>
    <dbReference type="NCBI Taxonomy" id="394095"/>
    <lineage>
        <taxon>Bacteria</taxon>
        <taxon>Pseudomonadati</taxon>
        <taxon>Myxococcota</taxon>
        <taxon>Myxococcia</taxon>
        <taxon>Myxococcales</taxon>
        <taxon>Cystobacterineae</taxon>
        <taxon>Myxococcaceae</taxon>
        <taxon>Pyxidicoccus</taxon>
    </lineage>
</organism>
<dbReference type="CDD" id="cd00009">
    <property type="entry name" value="AAA"/>
    <property type="match status" value="1"/>
</dbReference>
<dbReference type="Gene3D" id="1.10.8.60">
    <property type="match status" value="1"/>
</dbReference>
<dbReference type="PROSITE" id="PS00688">
    <property type="entry name" value="SIGMA54_INTERACT_3"/>
    <property type="match status" value="1"/>
</dbReference>
<dbReference type="GO" id="GO:0043565">
    <property type="term" value="F:sequence-specific DNA binding"/>
    <property type="evidence" value="ECO:0007669"/>
    <property type="project" value="InterPro"/>
</dbReference>